<keyword evidence="2" id="KW-0479">Metal-binding</keyword>
<dbReference type="CDD" id="cd08878">
    <property type="entry name" value="RHO_alpha_C_DMO-like"/>
    <property type="match status" value="1"/>
</dbReference>
<dbReference type="GO" id="GO:0051537">
    <property type="term" value="F:2 iron, 2 sulfur cluster binding"/>
    <property type="evidence" value="ECO:0007669"/>
    <property type="project" value="UniProtKB-KW"/>
</dbReference>
<evidence type="ECO:0000256" key="3">
    <source>
        <dbReference type="ARBA" id="ARBA00023002"/>
    </source>
</evidence>
<dbReference type="SUPFAM" id="SSF55961">
    <property type="entry name" value="Bet v1-like"/>
    <property type="match status" value="1"/>
</dbReference>
<keyword evidence="7" id="KW-0223">Dioxygenase</keyword>
<dbReference type="GO" id="GO:0046872">
    <property type="term" value="F:metal ion binding"/>
    <property type="evidence" value="ECO:0007669"/>
    <property type="project" value="UniProtKB-KW"/>
</dbReference>
<evidence type="ECO:0000259" key="6">
    <source>
        <dbReference type="PROSITE" id="PS51296"/>
    </source>
</evidence>
<feature type="domain" description="Rieske" evidence="6">
    <location>
        <begin position="52"/>
        <end position="158"/>
    </location>
</feature>
<evidence type="ECO:0000313" key="7">
    <source>
        <dbReference type="EMBL" id="CUS53938.1"/>
    </source>
</evidence>
<dbReference type="InterPro" id="IPR050584">
    <property type="entry name" value="Cholesterol_7-desaturase"/>
</dbReference>
<dbReference type="InterPro" id="IPR017941">
    <property type="entry name" value="Rieske_2Fe-2S"/>
</dbReference>
<evidence type="ECO:0000256" key="1">
    <source>
        <dbReference type="ARBA" id="ARBA00022714"/>
    </source>
</evidence>
<dbReference type="Pfam" id="PF00355">
    <property type="entry name" value="Rieske"/>
    <property type="match status" value="1"/>
</dbReference>
<accession>A0A160TX55</accession>
<evidence type="ECO:0000256" key="2">
    <source>
        <dbReference type="ARBA" id="ARBA00022723"/>
    </source>
</evidence>
<keyword evidence="3 7" id="KW-0560">Oxidoreductase</keyword>
<protein>
    <submittedName>
        <fullName evidence="7">Phthalate 4,5-dioxygenase oxygenase subunit</fullName>
        <ecNumber evidence="7">1.14.12.7</ecNumber>
    </submittedName>
</protein>
<sequence>MTKRLSFMTVNHLQSQSGDYRGYDFRASTEINEELVRVGPGTPCGEYLRRFWHPFFLSSELAERPVVVRMLGEELVLFRDKSRRLGLVHKRCPHRQASLEFGRCEDKGIRCCYHGWQFDIDGALLDAPGQSLTLNRRLKDRVRLGAYPTVEHQGLIFAYLGPPTQQPEFPIFDAMTFEKMERVPYAAPFRCNWLQVLDAILDPLHTSFLHSSIGRVQFSDGFGEVGQIDFFDRNAWLLGVNTRRVGDNVWLRVNELVLPNVTQAGSAFAADGTEVRYYGRSSFTRWVVPLDDENTTCFAWANFGERGDPPEWNTPEGPELIEQGEAFDRSYEEKQRSPADVEAVEGMGPITIHANENLVVSDKGIAVMRKRLQDEIKKISNGGQPLRANKNSDGVVPTYGGDTVLAMPRQSLDDEATHLSRLAHAFMAIQFDTAGESDLDRQAKVIKELQRLEQSGIGELVDDQ</sequence>
<dbReference type="GO" id="GO:0018620">
    <property type="term" value="F:phthalate 4,5-dioxygenase activity"/>
    <property type="evidence" value="ECO:0007669"/>
    <property type="project" value="UniProtKB-EC"/>
</dbReference>
<dbReference type="Gene3D" id="2.102.10.10">
    <property type="entry name" value="Rieske [2Fe-2S] iron-sulphur domain"/>
    <property type="match status" value="1"/>
</dbReference>
<dbReference type="CDD" id="cd03479">
    <property type="entry name" value="Rieske_RO_Alpha_PhDO_like"/>
    <property type="match status" value="1"/>
</dbReference>
<dbReference type="EC" id="1.14.12.7" evidence="7"/>
<dbReference type="PANTHER" id="PTHR21266">
    <property type="entry name" value="IRON-SULFUR DOMAIN CONTAINING PROTEIN"/>
    <property type="match status" value="1"/>
</dbReference>
<name>A0A160TX55_9ZZZZ</name>
<keyword evidence="1" id="KW-0001">2Fe-2S</keyword>
<dbReference type="InterPro" id="IPR036922">
    <property type="entry name" value="Rieske_2Fe-2S_sf"/>
</dbReference>
<keyword evidence="5" id="KW-0411">Iron-sulfur</keyword>
<reference evidence="7" key="1">
    <citation type="submission" date="2015-10" db="EMBL/GenBank/DDBJ databases">
        <authorList>
            <person name="Gilbert D.G."/>
        </authorList>
    </citation>
    <scope>NUCLEOTIDE SEQUENCE</scope>
</reference>
<evidence type="ECO:0000256" key="4">
    <source>
        <dbReference type="ARBA" id="ARBA00023004"/>
    </source>
</evidence>
<proteinExistence type="predicted"/>
<dbReference type="SUPFAM" id="SSF50022">
    <property type="entry name" value="ISP domain"/>
    <property type="match status" value="1"/>
</dbReference>
<gene>
    <name evidence="7" type="ORF">MGWOODY_XGa18</name>
</gene>
<dbReference type="PROSITE" id="PS51296">
    <property type="entry name" value="RIESKE"/>
    <property type="match status" value="1"/>
</dbReference>
<dbReference type="AlphaFoldDB" id="A0A160TX55"/>
<organism evidence="7">
    <name type="scientific">hydrothermal vent metagenome</name>
    <dbReference type="NCBI Taxonomy" id="652676"/>
    <lineage>
        <taxon>unclassified sequences</taxon>
        <taxon>metagenomes</taxon>
        <taxon>ecological metagenomes</taxon>
    </lineage>
</organism>
<evidence type="ECO:0000256" key="5">
    <source>
        <dbReference type="ARBA" id="ARBA00023014"/>
    </source>
</evidence>
<dbReference type="PANTHER" id="PTHR21266:SF59">
    <property type="entry name" value="BLR4922 PROTEIN"/>
    <property type="match status" value="1"/>
</dbReference>
<dbReference type="EMBL" id="CZRL01000099">
    <property type="protein sequence ID" value="CUS53938.1"/>
    <property type="molecule type" value="Genomic_DNA"/>
</dbReference>
<keyword evidence="4" id="KW-0408">Iron</keyword>